<proteinExistence type="predicted"/>
<evidence type="ECO:0000313" key="2">
    <source>
        <dbReference type="Proteomes" id="UP000327439"/>
    </source>
</evidence>
<name>A0A5J5VUQ4_GOSBA</name>
<evidence type="ECO:0000313" key="1">
    <source>
        <dbReference type="EMBL" id="KAB2083465.1"/>
    </source>
</evidence>
<protein>
    <recommendedName>
        <fullName evidence="3">RNase H type-1 domain-containing protein</fullName>
    </recommendedName>
</protein>
<dbReference type="Proteomes" id="UP000327439">
    <property type="component" value="Chromosome A05"/>
</dbReference>
<keyword evidence="2" id="KW-1185">Reference proteome</keyword>
<gene>
    <name evidence="1" type="ORF">ES319_A05G268900v1</name>
</gene>
<feature type="non-terminal residue" evidence="1">
    <location>
        <position position="75"/>
    </location>
</feature>
<reference evidence="2" key="1">
    <citation type="journal article" date="2020" name="Nat. Genet.">
        <title>Genomic diversifications of five Gossypium allopolyploid species and their impact on cotton improvement.</title>
        <authorList>
            <person name="Chen Z.J."/>
            <person name="Sreedasyam A."/>
            <person name="Ando A."/>
            <person name="Song Q."/>
            <person name="De Santiago L.M."/>
            <person name="Hulse-Kemp A.M."/>
            <person name="Ding M."/>
            <person name="Ye W."/>
            <person name="Kirkbride R.C."/>
            <person name="Jenkins J."/>
            <person name="Plott C."/>
            <person name="Lovell J."/>
            <person name="Lin Y.M."/>
            <person name="Vaughn R."/>
            <person name="Liu B."/>
            <person name="Simpson S."/>
            <person name="Scheffler B.E."/>
            <person name="Wen L."/>
            <person name="Saski C.A."/>
            <person name="Grover C.E."/>
            <person name="Hu G."/>
            <person name="Conover J.L."/>
            <person name="Carlson J.W."/>
            <person name="Shu S."/>
            <person name="Boston L.B."/>
            <person name="Williams M."/>
            <person name="Peterson D.G."/>
            <person name="McGee K."/>
            <person name="Jones D.C."/>
            <person name="Wendel J.F."/>
            <person name="Stelly D.M."/>
            <person name="Grimwood J."/>
            <person name="Schmutz J."/>
        </authorList>
    </citation>
    <scope>NUCLEOTIDE SEQUENCE [LARGE SCALE GENOMIC DNA]</scope>
    <source>
        <strain evidence="2">cv. 3-79</strain>
    </source>
</reference>
<dbReference type="AlphaFoldDB" id="A0A5J5VUQ4"/>
<evidence type="ECO:0008006" key="3">
    <source>
        <dbReference type="Google" id="ProtNLM"/>
    </source>
</evidence>
<sequence length="75" mass="8579">FASPSIVKAFTIKEVLSWLKSLAFDNVIVESDYLIVILALSHPSFDFSELGVLLHNCLLMKNQFQHLSFCWTCRC</sequence>
<organism evidence="1 2">
    <name type="scientific">Gossypium barbadense</name>
    <name type="common">Sea Island cotton</name>
    <name type="synonym">Hibiscus barbadensis</name>
    <dbReference type="NCBI Taxonomy" id="3634"/>
    <lineage>
        <taxon>Eukaryota</taxon>
        <taxon>Viridiplantae</taxon>
        <taxon>Streptophyta</taxon>
        <taxon>Embryophyta</taxon>
        <taxon>Tracheophyta</taxon>
        <taxon>Spermatophyta</taxon>
        <taxon>Magnoliopsida</taxon>
        <taxon>eudicotyledons</taxon>
        <taxon>Gunneridae</taxon>
        <taxon>Pentapetalae</taxon>
        <taxon>rosids</taxon>
        <taxon>malvids</taxon>
        <taxon>Malvales</taxon>
        <taxon>Malvaceae</taxon>
        <taxon>Malvoideae</taxon>
        <taxon>Gossypium</taxon>
    </lineage>
</organism>
<dbReference type="EMBL" id="CM018206">
    <property type="protein sequence ID" value="KAB2083465.1"/>
    <property type="molecule type" value="Genomic_DNA"/>
</dbReference>
<feature type="non-terminal residue" evidence="1">
    <location>
        <position position="1"/>
    </location>
</feature>
<accession>A0A5J5VUQ4</accession>
<dbReference type="OrthoDB" id="1001831at2759"/>